<dbReference type="PANTHER" id="PTHR23399">
    <property type="entry name" value="DEOXYNUCLEOTIDYLTRANSFERASE TERMINAL-INTERACTING PROTEIN 1"/>
    <property type="match status" value="1"/>
</dbReference>
<dbReference type="Pfam" id="PF21229">
    <property type="entry name" value="TdIF1_2nd"/>
    <property type="match status" value="1"/>
</dbReference>
<feature type="domain" description="TdIF1 C-terminal" evidence="2">
    <location>
        <begin position="315"/>
        <end position="414"/>
    </location>
</feature>
<feature type="compositionally biased region" description="Polar residues" evidence="1">
    <location>
        <begin position="29"/>
        <end position="40"/>
    </location>
</feature>
<feature type="compositionally biased region" description="Basic and acidic residues" evidence="1">
    <location>
        <begin position="534"/>
        <end position="558"/>
    </location>
</feature>
<name>A0A4E0RGU8_FASHE</name>
<feature type="region of interest" description="Disordered" evidence="1">
    <location>
        <begin position="261"/>
        <end position="280"/>
    </location>
</feature>
<protein>
    <submittedName>
        <fullName evidence="3">Serine/threonine-protein kinase STE20</fullName>
    </submittedName>
</protein>
<feature type="compositionally biased region" description="Polar residues" evidence="1">
    <location>
        <begin position="480"/>
        <end position="521"/>
    </location>
</feature>
<comment type="caution">
    <text evidence="3">The sequence shown here is derived from an EMBL/GenBank/DDBJ whole genome shotgun (WGS) entry which is preliminary data.</text>
</comment>
<sequence>MGHDSVESDLCGSQEPKGILEVNQCTVNSTSPQSVQSSVRLRNKRCNDPNRSLHRQIVEHNWNTRLENGLHSSNGCSPSSALSLMASDGPDSPLDNTHPVLNDSKTPLEESTSFSNSVVSSPAISDRLRLASLKVPTVVLNELPTSIPVSSRSTSPHTPSSASSSSTLGYFFDRMSHSEDDDQMEADHRLPLPSSRGTSGHDLPCRGRSKRNSKHANWWHWGSARRGKPKRPRRDPLPVNASQANSTTTATTTTNTVSVRNANLPHSGRQSFWDSNGQSKSARTKFSSTCTTDQKESTMAQNSSDAPRFTLSERTLFTLGSSANTWLGMGAARGRIYSKHPELFRYQCDAEDKAWLVRNGLLASHGVKAYLMHSDQVKYIGLLNGRAPSPSPSIKDKQVDSLPSFTLPAWLVLKVIDIASNHRDFAVEPISAASHGHPTSRILPDGSASITRIDSHGGRNSNGTTEHFCGHDNSGLNINSSSSKCTSVQPYLPQTLSDHSGSSKSNGIRQQLSENSNSEGGQNCRLDYDDDDRVTESRKTSGNHIDHHQWRDLRHKTDMNVPAGASSPDVQSLSCASHGAKSARSRSEFDSRSAEKSPKSPPTLQRFDYT</sequence>
<accession>A0A4E0RGU8</accession>
<dbReference type="Proteomes" id="UP000230066">
    <property type="component" value="Unassembled WGS sequence"/>
</dbReference>
<proteinExistence type="predicted"/>
<dbReference type="GO" id="GO:0005634">
    <property type="term" value="C:nucleus"/>
    <property type="evidence" value="ECO:0007669"/>
    <property type="project" value="TreeGrafter"/>
</dbReference>
<feature type="region of interest" description="Disordered" evidence="1">
    <location>
        <begin position="480"/>
        <end position="610"/>
    </location>
</feature>
<dbReference type="GO" id="GO:0016301">
    <property type="term" value="F:kinase activity"/>
    <property type="evidence" value="ECO:0007669"/>
    <property type="project" value="UniProtKB-KW"/>
</dbReference>
<dbReference type="PANTHER" id="PTHR23399:SF2">
    <property type="entry name" value="DEOXYNUCLEOTIDYLTRANSFERASE TERMINAL-INTERACTING PROTEIN 1"/>
    <property type="match status" value="1"/>
</dbReference>
<organism evidence="3 4">
    <name type="scientific">Fasciola hepatica</name>
    <name type="common">Liver fluke</name>
    <dbReference type="NCBI Taxonomy" id="6192"/>
    <lineage>
        <taxon>Eukaryota</taxon>
        <taxon>Metazoa</taxon>
        <taxon>Spiralia</taxon>
        <taxon>Lophotrochozoa</taxon>
        <taxon>Platyhelminthes</taxon>
        <taxon>Trematoda</taxon>
        <taxon>Digenea</taxon>
        <taxon>Plagiorchiida</taxon>
        <taxon>Echinostomata</taxon>
        <taxon>Echinostomatoidea</taxon>
        <taxon>Fasciolidae</taxon>
        <taxon>Fasciola</taxon>
    </lineage>
</organism>
<feature type="compositionally biased region" description="Low complexity" evidence="1">
    <location>
        <begin position="239"/>
        <end position="255"/>
    </location>
</feature>
<dbReference type="InterPro" id="IPR026064">
    <property type="entry name" value="TdIF1"/>
</dbReference>
<feature type="region of interest" description="Disordered" evidence="1">
    <location>
        <begin position="29"/>
        <end position="48"/>
    </location>
</feature>
<keyword evidence="3" id="KW-0418">Kinase</keyword>
<dbReference type="GO" id="GO:0031491">
    <property type="term" value="F:nucleosome binding"/>
    <property type="evidence" value="ECO:0007669"/>
    <property type="project" value="TreeGrafter"/>
</dbReference>
<evidence type="ECO:0000313" key="3">
    <source>
        <dbReference type="EMBL" id="THD26796.1"/>
    </source>
</evidence>
<keyword evidence="4" id="KW-1185">Reference proteome</keyword>
<gene>
    <name evidence="3" type="ORF">D915_002412</name>
</gene>
<dbReference type="InterPro" id="IPR049121">
    <property type="entry name" value="TdIF1_C"/>
</dbReference>
<feature type="compositionally biased region" description="Polar residues" evidence="1">
    <location>
        <begin position="268"/>
        <end position="280"/>
    </location>
</feature>
<feature type="compositionally biased region" description="Basic residues" evidence="1">
    <location>
        <begin position="223"/>
        <end position="233"/>
    </location>
</feature>
<dbReference type="EMBL" id="JXXN02000625">
    <property type="protein sequence ID" value="THD26796.1"/>
    <property type="molecule type" value="Genomic_DNA"/>
</dbReference>
<evidence type="ECO:0000313" key="4">
    <source>
        <dbReference type="Proteomes" id="UP000230066"/>
    </source>
</evidence>
<dbReference type="GO" id="GO:0003677">
    <property type="term" value="F:DNA binding"/>
    <property type="evidence" value="ECO:0007669"/>
    <property type="project" value="InterPro"/>
</dbReference>
<feature type="compositionally biased region" description="Low complexity" evidence="1">
    <location>
        <begin position="148"/>
        <end position="167"/>
    </location>
</feature>
<feature type="compositionally biased region" description="Polar residues" evidence="1">
    <location>
        <begin position="448"/>
        <end position="465"/>
    </location>
</feature>
<feature type="region of interest" description="Disordered" evidence="1">
    <location>
        <begin position="434"/>
        <end position="468"/>
    </location>
</feature>
<dbReference type="AlphaFoldDB" id="A0A4E0RGU8"/>
<evidence type="ECO:0000259" key="2">
    <source>
        <dbReference type="Pfam" id="PF21229"/>
    </source>
</evidence>
<feature type="region of interest" description="Disordered" evidence="1">
    <location>
        <begin position="147"/>
        <end position="167"/>
    </location>
</feature>
<reference evidence="3" key="1">
    <citation type="submission" date="2019-03" db="EMBL/GenBank/DDBJ databases">
        <title>Improved annotation for the trematode Fasciola hepatica.</title>
        <authorList>
            <person name="Choi Y.-J."/>
            <person name="Martin J."/>
            <person name="Mitreva M."/>
        </authorList>
    </citation>
    <scope>NUCLEOTIDE SEQUENCE [LARGE SCALE GENOMIC DNA]</scope>
</reference>
<evidence type="ECO:0000256" key="1">
    <source>
        <dbReference type="SAM" id="MobiDB-lite"/>
    </source>
</evidence>
<feature type="region of interest" description="Disordered" evidence="1">
    <location>
        <begin position="179"/>
        <end position="255"/>
    </location>
</feature>
<feature type="region of interest" description="Disordered" evidence="1">
    <location>
        <begin position="71"/>
        <end position="118"/>
    </location>
</feature>
<feature type="compositionally biased region" description="Basic and acidic residues" evidence="1">
    <location>
        <begin position="585"/>
        <end position="598"/>
    </location>
</feature>
<keyword evidence="3" id="KW-0808">Transferase</keyword>
<feature type="compositionally biased region" description="Polar residues" evidence="1">
    <location>
        <begin position="71"/>
        <end position="82"/>
    </location>
</feature>